<evidence type="ECO:0000256" key="3">
    <source>
        <dbReference type="ARBA" id="ARBA00022691"/>
    </source>
</evidence>
<comment type="similarity">
    <text evidence="5">Belongs to the TDD superfamily. DTWD2 family.</text>
</comment>
<feature type="signal peptide" evidence="6">
    <location>
        <begin position="1"/>
        <end position="31"/>
    </location>
</feature>
<evidence type="ECO:0000313" key="8">
    <source>
        <dbReference type="EMBL" id="QAA93219.1"/>
    </source>
</evidence>
<keyword evidence="9" id="KW-1185">Reference proteome</keyword>
<dbReference type="RefSeq" id="WP_128354262.1">
    <property type="nucleotide sequence ID" value="NZ_CP022987.1"/>
</dbReference>
<dbReference type="InterPro" id="IPR005636">
    <property type="entry name" value="DTW"/>
</dbReference>
<dbReference type="InterPro" id="IPR039262">
    <property type="entry name" value="DTWD2/TAPT"/>
</dbReference>
<evidence type="ECO:0000256" key="2">
    <source>
        <dbReference type="ARBA" id="ARBA00022679"/>
    </source>
</evidence>
<organism evidence="8 9">
    <name type="scientific">Pollutimonas thiosulfatoxidans</name>
    <dbReference type="NCBI Taxonomy" id="2028345"/>
    <lineage>
        <taxon>Bacteria</taxon>
        <taxon>Pseudomonadati</taxon>
        <taxon>Pseudomonadota</taxon>
        <taxon>Betaproteobacteria</taxon>
        <taxon>Burkholderiales</taxon>
        <taxon>Alcaligenaceae</taxon>
        <taxon>Pollutimonas</taxon>
    </lineage>
</organism>
<dbReference type="PANTHER" id="PTHR21392:SF0">
    <property type="entry name" value="TRNA-URIDINE AMINOCARBOXYPROPYLTRANSFERASE 2"/>
    <property type="match status" value="1"/>
</dbReference>
<dbReference type="AlphaFoldDB" id="A0A410GA81"/>
<reference evidence="8 9" key="1">
    <citation type="submission" date="2017-08" db="EMBL/GenBank/DDBJ databases">
        <authorList>
            <person name="Park S.-J."/>
            <person name="Kim H."/>
        </authorList>
    </citation>
    <scope>NUCLEOTIDE SEQUENCE [LARGE SCALE GENOMIC DNA]</scope>
    <source>
        <strain evidence="9">ye3</strain>
    </source>
</reference>
<evidence type="ECO:0000259" key="7">
    <source>
        <dbReference type="SMART" id="SM01144"/>
    </source>
</evidence>
<evidence type="ECO:0000256" key="6">
    <source>
        <dbReference type="SAM" id="SignalP"/>
    </source>
</evidence>
<dbReference type="OrthoDB" id="268835at2"/>
<keyword evidence="2" id="KW-0808">Transferase</keyword>
<name>A0A410GA81_9BURK</name>
<dbReference type="EMBL" id="CP022987">
    <property type="protein sequence ID" value="QAA93219.1"/>
    <property type="molecule type" value="Genomic_DNA"/>
</dbReference>
<evidence type="ECO:0000313" key="9">
    <source>
        <dbReference type="Proteomes" id="UP000283474"/>
    </source>
</evidence>
<protein>
    <recommendedName>
        <fullName evidence="1">tRNA-uridine aminocarboxypropyltransferase</fullName>
        <ecNumber evidence="1">2.5.1.25</ecNumber>
    </recommendedName>
</protein>
<keyword evidence="6" id="KW-0732">Signal</keyword>
<dbReference type="KEGG" id="pus:CKA81_04745"/>
<dbReference type="EC" id="2.5.1.25" evidence="1"/>
<accession>A0A410GA81</accession>
<evidence type="ECO:0000256" key="5">
    <source>
        <dbReference type="ARBA" id="ARBA00034489"/>
    </source>
</evidence>
<dbReference type="GO" id="GO:0008033">
    <property type="term" value="P:tRNA processing"/>
    <property type="evidence" value="ECO:0007669"/>
    <property type="project" value="UniProtKB-KW"/>
</dbReference>
<sequence>MLKPNKPRRSRCERCLRVMSYCLCAHIPALANATSVLILQHPDEAKHPLNTAGLAALGLKNADLWIGEYFPQLDVRIESVEQALLLFPAENPEACTPLLARAEAVSSLLVVPDGTWRKARKIVRMNPALIALPRLSLALGEPSAYRVRKAPHPGAVSTIEAIARALTILEPHQDFQALLKPFSVLIEQQIDAMGEEVYRRNYLK</sequence>
<feature type="chain" id="PRO_5019076730" description="tRNA-uridine aminocarboxypropyltransferase" evidence="6">
    <location>
        <begin position="32"/>
        <end position="204"/>
    </location>
</feature>
<dbReference type="GO" id="GO:0016432">
    <property type="term" value="F:tRNA-uridine aminocarboxypropyltransferase activity"/>
    <property type="evidence" value="ECO:0007669"/>
    <property type="project" value="UniProtKB-EC"/>
</dbReference>
<keyword evidence="3" id="KW-0949">S-adenosyl-L-methionine</keyword>
<evidence type="ECO:0000256" key="4">
    <source>
        <dbReference type="ARBA" id="ARBA00022694"/>
    </source>
</evidence>
<feature type="domain" description="DTW" evidence="7">
    <location>
        <begin position="8"/>
        <end position="194"/>
    </location>
</feature>
<dbReference type="Proteomes" id="UP000283474">
    <property type="component" value="Chromosome"/>
</dbReference>
<dbReference type="SMART" id="SM01144">
    <property type="entry name" value="DTW"/>
    <property type="match status" value="1"/>
</dbReference>
<proteinExistence type="inferred from homology"/>
<gene>
    <name evidence="8" type="ORF">CKA81_04745</name>
</gene>
<keyword evidence="4" id="KW-0819">tRNA processing</keyword>
<dbReference type="PANTHER" id="PTHR21392">
    <property type="entry name" value="TRNA-URIDINE AMINOCARBOXYPROPYLTRANSFERASE 2"/>
    <property type="match status" value="1"/>
</dbReference>
<evidence type="ECO:0000256" key="1">
    <source>
        <dbReference type="ARBA" id="ARBA00012386"/>
    </source>
</evidence>
<dbReference type="Pfam" id="PF03942">
    <property type="entry name" value="DTW"/>
    <property type="match status" value="1"/>
</dbReference>